<evidence type="ECO:0000256" key="2">
    <source>
        <dbReference type="SAM" id="Phobius"/>
    </source>
</evidence>
<sequence length="74" mass="8401">MDSGDFQGIVTLILLIAFVGIIWWAYSKRRKPDFDEAANLPFADEEEDEQPNRDQPAASRDTAESRQDKGDKNT</sequence>
<dbReference type="Proteomes" id="UP001301869">
    <property type="component" value="Chromosome"/>
</dbReference>
<dbReference type="RefSeq" id="WP_311883017.1">
    <property type="nucleotide sequence ID" value="NZ_CP119391.1"/>
</dbReference>
<proteinExistence type="predicted"/>
<evidence type="ECO:0000313" key="3">
    <source>
        <dbReference type="EMBL" id="WNK19637.1"/>
    </source>
</evidence>
<dbReference type="CDD" id="cd01324">
    <property type="entry name" value="cbb3_Oxidase_CcoQ"/>
    <property type="match status" value="1"/>
</dbReference>
<dbReference type="Pfam" id="PF05545">
    <property type="entry name" value="FixQ"/>
    <property type="match status" value="1"/>
</dbReference>
<organism evidence="3 4">
    <name type="scientific">Halomonas piscis</name>
    <dbReference type="NCBI Taxonomy" id="3031727"/>
    <lineage>
        <taxon>Bacteria</taxon>
        <taxon>Pseudomonadati</taxon>
        <taxon>Pseudomonadota</taxon>
        <taxon>Gammaproteobacteria</taxon>
        <taxon>Oceanospirillales</taxon>
        <taxon>Halomonadaceae</taxon>
        <taxon>Halomonas</taxon>
    </lineage>
</organism>
<feature type="compositionally biased region" description="Basic and acidic residues" evidence="1">
    <location>
        <begin position="61"/>
        <end position="74"/>
    </location>
</feature>
<protein>
    <submittedName>
        <fullName evidence="3">Cbb3-type cytochrome c oxidase subunit 3</fullName>
    </submittedName>
</protein>
<dbReference type="EMBL" id="CP119391">
    <property type="protein sequence ID" value="WNK19637.1"/>
    <property type="molecule type" value="Genomic_DNA"/>
</dbReference>
<feature type="transmembrane region" description="Helical" evidence="2">
    <location>
        <begin position="6"/>
        <end position="26"/>
    </location>
</feature>
<keyword evidence="2" id="KW-1133">Transmembrane helix</keyword>
<reference evidence="3 4" key="1">
    <citation type="submission" date="2023-03" db="EMBL/GenBank/DDBJ databases">
        <title>Halomonas sp. nov., isolated from Korean tranditional fermented seafood 'Jeotgal'.</title>
        <authorList>
            <person name="Kim B."/>
            <person name="Shin N.-R."/>
        </authorList>
    </citation>
    <scope>NUCLEOTIDE SEQUENCE [LARGE SCALE GENOMIC DNA]</scope>
    <source>
        <strain evidence="3 4">SG2L-4</strain>
    </source>
</reference>
<dbReference type="InterPro" id="IPR008621">
    <property type="entry name" value="Cbb3-typ_cyt_oxidase_comp"/>
</dbReference>
<keyword evidence="2" id="KW-0472">Membrane</keyword>
<name>A0ABY9YXU1_9GAMM</name>
<gene>
    <name evidence="3" type="ORF">P1P91_12475</name>
</gene>
<evidence type="ECO:0000313" key="4">
    <source>
        <dbReference type="Proteomes" id="UP001301869"/>
    </source>
</evidence>
<keyword evidence="4" id="KW-1185">Reference proteome</keyword>
<evidence type="ECO:0000256" key="1">
    <source>
        <dbReference type="SAM" id="MobiDB-lite"/>
    </source>
</evidence>
<accession>A0ABY9YXU1</accession>
<feature type="region of interest" description="Disordered" evidence="1">
    <location>
        <begin position="39"/>
        <end position="74"/>
    </location>
</feature>
<keyword evidence="2" id="KW-0812">Transmembrane</keyword>